<keyword evidence="4" id="KW-1003">Cell membrane</keyword>
<keyword evidence="6 8" id="KW-1133">Transmembrane helix</keyword>
<dbReference type="InterPro" id="IPR011606">
    <property type="entry name" value="Brnchd-chn_aa_trnsp_permease"/>
</dbReference>
<dbReference type="AlphaFoldDB" id="A0A2T4UMC8"/>
<evidence type="ECO:0000256" key="8">
    <source>
        <dbReference type="SAM" id="Phobius"/>
    </source>
</evidence>
<keyword evidence="10" id="KW-1185">Reference proteome</keyword>
<feature type="transmembrane region" description="Helical" evidence="8">
    <location>
        <begin position="47"/>
        <end position="72"/>
    </location>
</feature>
<evidence type="ECO:0000256" key="5">
    <source>
        <dbReference type="ARBA" id="ARBA00022692"/>
    </source>
</evidence>
<feature type="transmembrane region" description="Helical" evidence="8">
    <location>
        <begin position="21"/>
        <end position="40"/>
    </location>
</feature>
<keyword evidence="7 8" id="KW-0472">Membrane</keyword>
<evidence type="ECO:0000256" key="2">
    <source>
        <dbReference type="ARBA" id="ARBA00010735"/>
    </source>
</evidence>
<organism evidence="9 10">
    <name type="scientific">Paraconexibacter algicola</name>
    <dbReference type="NCBI Taxonomy" id="2133960"/>
    <lineage>
        <taxon>Bacteria</taxon>
        <taxon>Bacillati</taxon>
        <taxon>Actinomycetota</taxon>
        <taxon>Thermoleophilia</taxon>
        <taxon>Solirubrobacterales</taxon>
        <taxon>Paraconexibacteraceae</taxon>
        <taxon>Paraconexibacter</taxon>
    </lineage>
</organism>
<reference evidence="9 10" key="1">
    <citation type="submission" date="2018-03" db="EMBL/GenBank/DDBJ databases">
        <title>Aquarubrobacter algicola gen. nov., sp. nov., a novel actinobacterium isolated from shallow eutrophic lake during the end of cyanobacterial harmful algal blooms.</title>
        <authorList>
            <person name="Chun S.J."/>
        </authorList>
    </citation>
    <scope>NUCLEOTIDE SEQUENCE [LARGE SCALE GENOMIC DNA]</scope>
    <source>
        <strain evidence="9 10">Seoho-28</strain>
    </source>
</reference>
<dbReference type="Pfam" id="PF03591">
    <property type="entry name" value="AzlC"/>
    <property type="match status" value="1"/>
</dbReference>
<dbReference type="RefSeq" id="WP_107569023.1">
    <property type="nucleotide sequence ID" value="NZ_PYYB01000001.1"/>
</dbReference>
<keyword evidence="3" id="KW-0813">Transport</keyword>
<evidence type="ECO:0000256" key="3">
    <source>
        <dbReference type="ARBA" id="ARBA00022448"/>
    </source>
</evidence>
<evidence type="ECO:0000313" key="10">
    <source>
        <dbReference type="Proteomes" id="UP000240739"/>
    </source>
</evidence>
<evidence type="ECO:0000256" key="4">
    <source>
        <dbReference type="ARBA" id="ARBA00022475"/>
    </source>
</evidence>
<accession>A0A2T4UMC8</accession>
<comment type="similarity">
    <text evidence="2">Belongs to the AzlC family.</text>
</comment>
<dbReference type="OrthoDB" id="8908907at2"/>
<evidence type="ECO:0000256" key="6">
    <source>
        <dbReference type="ARBA" id="ARBA00022989"/>
    </source>
</evidence>
<name>A0A2T4UMC8_9ACTN</name>
<evidence type="ECO:0000313" key="9">
    <source>
        <dbReference type="EMBL" id="PTL60378.1"/>
    </source>
</evidence>
<dbReference type="GO" id="GO:0005886">
    <property type="term" value="C:plasma membrane"/>
    <property type="evidence" value="ECO:0007669"/>
    <property type="project" value="UniProtKB-SubCell"/>
</dbReference>
<feature type="transmembrane region" description="Helical" evidence="8">
    <location>
        <begin position="78"/>
        <end position="98"/>
    </location>
</feature>
<sequence>MAHPADQDPPRDDAFAAGVRAGVPFALAGFLLSLSFGVLARDAGFPAVAAVVMSLVVFAGSAQFAAVSIVAAGGGVGAAVGAAALMNARFLPMGVALAPSLPGRAWWRAAQGQTVVDSSWALANRGDGTFDRAFLFGCSGVQYVTWALGTVAGVAGGDLVGDPSALGLDAIYPAFFLAILIAELRAERDGGGRAPRVAAAGALVALVLVPLTPPGVPVLAASVVALVGLRGVRGAAPVPTAAEAGP</sequence>
<gene>
    <name evidence="9" type="ORF">C7Y72_12375</name>
</gene>
<dbReference type="Proteomes" id="UP000240739">
    <property type="component" value="Unassembled WGS sequence"/>
</dbReference>
<protein>
    <submittedName>
        <fullName evidence="9">Branched-chain amino acid permease</fullName>
    </submittedName>
</protein>
<evidence type="ECO:0000256" key="7">
    <source>
        <dbReference type="ARBA" id="ARBA00023136"/>
    </source>
</evidence>
<feature type="transmembrane region" description="Helical" evidence="8">
    <location>
        <begin position="194"/>
        <end position="212"/>
    </location>
</feature>
<proteinExistence type="inferred from homology"/>
<feature type="transmembrane region" description="Helical" evidence="8">
    <location>
        <begin position="133"/>
        <end position="152"/>
    </location>
</feature>
<feature type="transmembrane region" description="Helical" evidence="8">
    <location>
        <begin position="164"/>
        <end position="182"/>
    </location>
</feature>
<dbReference type="GO" id="GO:1903785">
    <property type="term" value="P:L-valine transmembrane transport"/>
    <property type="evidence" value="ECO:0007669"/>
    <property type="project" value="TreeGrafter"/>
</dbReference>
<dbReference type="EMBL" id="PYYB01000001">
    <property type="protein sequence ID" value="PTL60378.1"/>
    <property type="molecule type" value="Genomic_DNA"/>
</dbReference>
<comment type="caution">
    <text evidence="9">The sequence shown here is derived from an EMBL/GenBank/DDBJ whole genome shotgun (WGS) entry which is preliminary data.</text>
</comment>
<evidence type="ECO:0000256" key="1">
    <source>
        <dbReference type="ARBA" id="ARBA00004651"/>
    </source>
</evidence>
<keyword evidence="5 8" id="KW-0812">Transmembrane</keyword>
<dbReference type="PANTHER" id="PTHR34979:SF1">
    <property type="entry name" value="INNER MEMBRANE PROTEIN YGAZ"/>
    <property type="match status" value="1"/>
</dbReference>
<dbReference type="PANTHER" id="PTHR34979">
    <property type="entry name" value="INNER MEMBRANE PROTEIN YGAZ"/>
    <property type="match status" value="1"/>
</dbReference>
<comment type="subcellular location">
    <subcellularLocation>
        <location evidence="1">Cell membrane</location>
        <topology evidence="1">Multi-pass membrane protein</topology>
    </subcellularLocation>
</comment>